<feature type="transmembrane region" description="Helical" evidence="7">
    <location>
        <begin position="68"/>
        <end position="85"/>
    </location>
</feature>
<accession>A0A7W6FV40</accession>
<evidence type="ECO:0000256" key="3">
    <source>
        <dbReference type="ARBA" id="ARBA00022692"/>
    </source>
</evidence>
<dbReference type="RefSeq" id="WP_090960668.1">
    <property type="nucleotide sequence ID" value="NZ_FOOA01000003.1"/>
</dbReference>
<feature type="transmembrane region" description="Helical" evidence="7">
    <location>
        <begin position="137"/>
        <end position="159"/>
    </location>
</feature>
<dbReference type="InterPro" id="IPR049453">
    <property type="entry name" value="Memb_transporter_dom"/>
</dbReference>
<dbReference type="GO" id="GO:0005886">
    <property type="term" value="C:plasma membrane"/>
    <property type="evidence" value="ECO:0007669"/>
    <property type="project" value="UniProtKB-SubCell"/>
</dbReference>
<gene>
    <name evidence="9" type="ORF">GGR05_001786</name>
</gene>
<feature type="transmembrane region" description="Helical" evidence="7">
    <location>
        <begin position="39"/>
        <end position="56"/>
    </location>
</feature>
<dbReference type="AlphaFoldDB" id="A0A7W6FV40"/>
<evidence type="ECO:0000256" key="4">
    <source>
        <dbReference type="ARBA" id="ARBA00022989"/>
    </source>
</evidence>
<protein>
    <recommendedName>
        <fullName evidence="8">Integral membrane bound transporter domain-containing protein</fullName>
    </recommendedName>
</protein>
<dbReference type="PANTHER" id="PTHR30509">
    <property type="entry name" value="P-HYDROXYBENZOIC ACID EFFLUX PUMP SUBUNIT-RELATED"/>
    <property type="match status" value="1"/>
</dbReference>
<keyword evidence="5 7" id="KW-0472">Membrane</keyword>
<feature type="transmembrane region" description="Helical" evidence="7">
    <location>
        <begin position="12"/>
        <end position="33"/>
    </location>
</feature>
<dbReference type="OrthoDB" id="7431670at2"/>
<dbReference type="EMBL" id="JACIDO010000003">
    <property type="protein sequence ID" value="MBB3935642.1"/>
    <property type="molecule type" value="Genomic_DNA"/>
</dbReference>
<evidence type="ECO:0000313" key="9">
    <source>
        <dbReference type="EMBL" id="MBB3935642.1"/>
    </source>
</evidence>
<keyword evidence="4 7" id="KW-1133">Transmembrane helix</keyword>
<evidence type="ECO:0000256" key="2">
    <source>
        <dbReference type="ARBA" id="ARBA00022475"/>
    </source>
</evidence>
<evidence type="ECO:0000256" key="7">
    <source>
        <dbReference type="SAM" id="Phobius"/>
    </source>
</evidence>
<organism evidence="9 10">
    <name type="scientific">Aureimonas phyllosphaerae</name>
    <dbReference type="NCBI Taxonomy" id="1166078"/>
    <lineage>
        <taxon>Bacteria</taxon>
        <taxon>Pseudomonadati</taxon>
        <taxon>Pseudomonadota</taxon>
        <taxon>Alphaproteobacteria</taxon>
        <taxon>Hyphomicrobiales</taxon>
        <taxon>Aurantimonadaceae</taxon>
        <taxon>Aureimonas</taxon>
    </lineage>
</organism>
<dbReference type="PANTHER" id="PTHR30509:SF9">
    <property type="entry name" value="MULTIDRUG RESISTANCE PROTEIN MDTO"/>
    <property type="match status" value="1"/>
</dbReference>
<name>A0A7W6FV40_9HYPH</name>
<evidence type="ECO:0000256" key="6">
    <source>
        <dbReference type="ARBA" id="ARBA00043993"/>
    </source>
</evidence>
<keyword evidence="10" id="KW-1185">Reference proteome</keyword>
<dbReference type="Pfam" id="PF13515">
    <property type="entry name" value="FUSC_2"/>
    <property type="match status" value="1"/>
</dbReference>
<evidence type="ECO:0000259" key="8">
    <source>
        <dbReference type="Pfam" id="PF13515"/>
    </source>
</evidence>
<evidence type="ECO:0000313" key="10">
    <source>
        <dbReference type="Proteomes" id="UP000531216"/>
    </source>
</evidence>
<feature type="transmembrane region" description="Helical" evidence="7">
    <location>
        <begin position="113"/>
        <end position="131"/>
    </location>
</feature>
<dbReference type="Proteomes" id="UP000531216">
    <property type="component" value="Unassembled WGS sequence"/>
</dbReference>
<proteinExistence type="inferred from homology"/>
<feature type="transmembrane region" description="Helical" evidence="7">
    <location>
        <begin position="342"/>
        <end position="358"/>
    </location>
</feature>
<reference evidence="9 10" key="1">
    <citation type="submission" date="2020-08" db="EMBL/GenBank/DDBJ databases">
        <title>Genomic Encyclopedia of Type Strains, Phase IV (KMG-IV): sequencing the most valuable type-strain genomes for metagenomic binning, comparative biology and taxonomic classification.</title>
        <authorList>
            <person name="Goeker M."/>
        </authorList>
    </citation>
    <scope>NUCLEOTIDE SEQUENCE [LARGE SCALE GENOMIC DNA]</scope>
    <source>
        <strain evidence="9 10">DSM 25024</strain>
    </source>
</reference>
<comment type="similarity">
    <text evidence="6">Belongs to the YccS/YhfK family.</text>
</comment>
<keyword evidence="3 7" id="KW-0812">Transmembrane</keyword>
<feature type="transmembrane region" description="Helical" evidence="7">
    <location>
        <begin position="440"/>
        <end position="461"/>
    </location>
</feature>
<feature type="domain" description="Integral membrane bound transporter" evidence="8">
    <location>
        <begin position="330"/>
        <end position="456"/>
    </location>
</feature>
<feature type="transmembrane region" description="Helical" evidence="7">
    <location>
        <begin position="370"/>
        <end position="387"/>
    </location>
</feature>
<sequence>MASDPGFVRLRLASRVTLTGLLVLGALMLLHVFSVGLSPAAFSAGLLFAIQGVVAIRETSASDRVQTRLLAGAAGFAMLALCAHLQPHPRVVDGLFLVTAFTAVFIRRWGQRWTAVGMFAFMASFGGAYFRPSPTDLPGILLAILVTGAAAHVVREILLPDRPLGDLRRALAGADHRVGRVAALVGEAARVGWTARRERRVRAAHRGVRDALDVVETLLPDEPQRGPAPPGAAPLAIELFDLNLALESVLAEALEPAGDSDEARQHLSISLRRLAGLRRRLRKASAALTEADFTSAPASPAASTPATAASIWTDEPTRLAIQVTLACALAMAGGMWLSVDRWFWAVLTAFLVFTNVQSRGDTALRGLNRAGGTAVGIAAGMVLATLMHGQFGPSLALCVLFTFLAFFFLQVSYGTMTFFLTVTLSLVYGLLGNFSPELLILRLEETVIGTASGILVSFLIFPQRTSDTAGRAVTAFLTDLDRLLQAIEERLDGHGSEWRIYAVSRALDRRHAAILVASRPLGRTWPSGARQRSVRIGRLRFAVIAHWAHRLAAASIGPVADAEGLRRELERCRSAVAGVSVPGFFERSTSLPRPVPDRGDGAVARDELDPILAARAIAHTLAQLLPGERDDAGAKLAESTGSA</sequence>
<comment type="subcellular location">
    <subcellularLocation>
        <location evidence="1">Cell membrane</location>
        <topology evidence="1">Multi-pass membrane protein</topology>
    </subcellularLocation>
</comment>
<evidence type="ECO:0000256" key="1">
    <source>
        <dbReference type="ARBA" id="ARBA00004651"/>
    </source>
</evidence>
<feature type="transmembrane region" description="Helical" evidence="7">
    <location>
        <begin position="416"/>
        <end position="434"/>
    </location>
</feature>
<evidence type="ECO:0000256" key="5">
    <source>
        <dbReference type="ARBA" id="ARBA00023136"/>
    </source>
</evidence>
<keyword evidence="2" id="KW-1003">Cell membrane</keyword>
<comment type="caution">
    <text evidence="9">The sequence shown here is derived from an EMBL/GenBank/DDBJ whole genome shotgun (WGS) entry which is preliminary data.</text>
</comment>